<feature type="signal peptide" evidence="1">
    <location>
        <begin position="1"/>
        <end position="21"/>
    </location>
</feature>
<keyword evidence="3" id="KW-1185">Reference proteome</keyword>
<evidence type="ECO:0000313" key="2">
    <source>
        <dbReference type="EMBL" id="WZK91353.1"/>
    </source>
</evidence>
<dbReference type="RefSeq" id="WP_343211577.1">
    <property type="nucleotide sequence ID" value="NZ_CP123586.1"/>
</dbReference>
<feature type="chain" id="PRO_5046960850" description="Protease inhibitor Inh" evidence="1">
    <location>
        <begin position="22"/>
        <end position="161"/>
    </location>
</feature>
<evidence type="ECO:0000313" key="3">
    <source>
        <dbReference type="Proteomes" id="UP001623232"/>
    </source>
</evidence>
<gene>
    <name evidence="2" type="ORF">QEZ52_22395</name>
</gene>
<proteinExistence type="predicted"/>
<reference evidence="2 3" key="1">
    <citation type="submission" date="2023-04" db="EMBL/GenBank/DDBJ databases">
        <title>Complete genome sequence of Alisedimentitalea scapharcae.</title>
        <authorList>
            <person name="Rong J.-C."/>
            <person name="Yi M.-L."/>
            <person name="Zhao Q."/>
        </authorList>
    </citation>
    <scope>NUCLEOTIDE SEQUENCE [LARGE SCALE GENOMIC DNA]</scope>
    <source>
        <strain evidence="2 3">KCTC 42119</strain>
        <plasmid evidence="2 3">unnamed2</plasmid>
    </source>
</reference>
<dbReference type="EMBL" id="CP123586">
    <property type="protein sequence ID" value="WZK91353.1"/>
    <property type="molecule type" value="Genomic_DNA"/>
</dbReference>
<organism evidence="2 3">
    <name type="scientific">Aliisedimentitalea scapharcae</name>
    <dbReference type="NCBI Taxonomy" id="1524259"/>
    <lineage>
        <taxon>Bacteria</taxon>
        <taxon>Pseudomonadati</taxon>
        <taxon>Pseudomonadota</taxon>
        <taxon>Alphaproteobacteria</taxon>
        <taxon>Rhodobacterales</taxon>
        <taxon>Roseobacteraceae</taxon>
        <taxon>Aliisedimentitalea</taxon>
    </lineage>
</organism>
<accession>A0ABZ2XZL0</accession>
<geneLocation type="plasmid" evidence="2 3">
    <name>unnamed2</name>
</geneLocation>
<evidence type="ECO:0000256" key="1">
    <source>
        <dbReference type="SAM" id="SignalP"/>
    </source>
</evidence>
<sequence>MFHKLLLAALCLVEFTSTASAQEYATSGDWVINVNPDNGNGCYMQKIFETGTLIQVGFDPARKGAFFAAYNAAWTDIAVGETSAPLFDFNDSRFQGEALGVELNGVPGGYAFFDNPEFASEFGRRLSFTLQGAKGGSEEFDLAGSQRAISVVKECQTAQEE</sequence>
<keyword evidence="1" id="KW-0732">Signal</keyword>
<dbReference type="Proteomes" id="UP001623232">
    <property type="component" value="Plasmid unnamed2"/>
</dbReference>
<evidence type="ECO:0008006" key="4">
    <source>
        <dbReference type="Google" id="ProtNLM"/>
    </source>
</evidence>
<name>A0ABZ2XZL0_9RHOB</name>
<protein>
    <recommendedName>
        <fullName evidence="4">Protease inhibitor Inh</fullName>
    </recommendedName>
</protein>
<keyword evidence="2" id="KW-0614">Plasmid</keyword>